<dbReference type="EMBL" id="JADQDM010000019">
    <property type="protein sequence ID" value="MBF9223831.1"/>
    <property type="molecule type" value="Genomic_DNA"/>
</dbReference>
<proteinExistence type="predicted"/>
<feature type="signal peptide" evidence="1">
    <location>
        <begin position="1"/>
        <end position="22"/>
    </location>
</feature>
<evidence type="ECO:0000313" key="2">
    <source>
        <dbReference type="EMBL" id="MBF9223831.1"/>
    </source>
</evidence>
<keyword evidence="2" id="KW-0378">Hydrolase</keyword>
<dbReference type="InterPro" id="IPR036278">
    <property type="entry name" value="Sialidase_sf"/>
</dbReference>
<evidence type="ECO:0000256" key="1">
    <source>
        <dbReference type="SAM" id="SignalP"/>
    </source>
</evidence>
<protein>
    <submittedName>
        <fullName evidence="2">Glycosyl hydrolase</fullName>
    </submittedName>
</protein>
<dbReference type="Proteomes" id="UP000618931">
    <property type="component" value="Unassembled WGS sequence"/>
</dbReference>
<keyword evidence="1" id="KW-0732">Signal</keyword>
<dbReference type="RefSeq" id="WP_196295255.1">
    <property type="nucleotide sequence ID" value="NZ_JADQDM010000019.1"/>
</dbReference>
<comment type="caution">
    <text evidence="2">The sequence shown here is derived from an EMBL/GenBank/DDBJ whole genome shotgun (WGS) entry which is preliminary data.</text>
</comment>
<name>A0ABS0IA47_9BACT</name>
<dbReference type="CDD" id="cd15482">
    <property type="entry name" value="Sialidase_non-viral"/>
    <property type="match status" value="1"/>
</dbReference>
<evidence type="ECO:0000313" key="3">
    <source>
        <dbReference type="Proteomes" id="UP000618931"/>
    </source>
</evidence>
<keyword evidence="3" id="KW-1185">Reference proteome</keyword>
<feature type="chain" id="PRO_5045676352" evidence="1">
    <location>
        <begin position="23"/>
        <end position="524"/>
    </location>
</feature>
<gene>
    <name evidence="2" type="ORF">I2H31_22210</name>
</gene>
<dbReference type="Gene3D" id="2.120.10.10">
    <property type="match status" value="1"/>
</dbReference>
<dbReference type="GO" id="GO:0016787">
    <property type="term" value="F:hydrolase activity"/>
    <property type="evidence" value="ECO:0007669"/>
    <property type="project" value="UniProtKB-KW"/>
</dbReference>
<sequence length="524" mass="56914">MQAARCGRLLPLLVLLAGAARAQSPHPNVLISAVNNPNETAIMLNPKNPQEVVAGANLNNAYFSTNGGQTWTRQQLTSPQTVYGDPGVACDTTGAFYFLHLTNPGTGGLSYPFIDRMQVQRAASVAGSFSLRGSFGLNPPKQQDKGWLAVDRRTNALYCTWTEFDTYASLNARDSTRILFSRSLDGAQTWSAPVRISRRGGDARDESNTVEGAVPAAGPNGEVYVSWAGPRGIEFNRSLDGGLTWPQGERLVSPQPGGWAYGVPGLDRSNGLPVTACDLSRGPRRGTLYVNWTDQRNGPSDTDVWLASSADGGLTWTAPRRVNNDPAGTHQFLTWMAVDQVTGYLWFVFYDRRNYPAGSEQTDVYGARSTDGGLTFQNFRLSQTPFTPDDLGFLGDYNNITAHNNVVRPCWTRMEANLTTSVWTALLDPTLLASTAASPVGLRLEAYPSPARELLNVAWELPGATECRLTLRDALGRVVNGTARRFMAGAQQVALPVSGLAPGVYTLEAQLGSQRLFRRVLVQH</sequence>
<dbReference type="SUPFAM" id="SSF50939">
    <property type="entry name" value="Sialidases"/>
    <property type="match status" value="1"/>
</dbReference>
<accession>A0ABS0IA47</accession>
<reference evidence="2 3" key="1">
    <citation type="submission" date="2020-11" db="EMBL/GenBank/DDBJ databases">
        <authorList>
            <person name="Kim M.K."/>
        </authorList>
    </citation>
    <scope>NUCLEOTIDE SEQUENCE [LARGE SCALE GENOMIC DNA]</scope>
    <source>
        <strain evidence="2 3">BT662</strain>
    </source>
</reference>
<organism evidence="2 3">
    <name type="scientific">Hymenobacter ruricola</name>
    <dbReference type="NCBI Taxonomy" id="2791023"/>
    <lineage>
        <taxon>Bacteria</taxon>
        <taxon>Pseudomonadati</taxon>
        <taxon>Bacteroidota</taxon>
        <taxon>Cytophagia</taxon>
        <taxon>Cytophagales</taxon>
        <taxon>Hymenobacteraceae</taxon>
        <taxon>Hymenobacter</taxon>
    </lineage>
</organism>
<dbReference type="Gene3D" id="2.130.10.10">
    <property type="entry name" value="YVTN repeat-like/Quinoprotein amine dehydrogenase"/>
    <property type="match status" value="1"/>
</dbReference>
<dbReference type="InterPro" id="IPR015943">
    <property type="entry name" value="WD40/YVTN_repeat-like_dom_sf"/>
</dbReference>